<protein>
    <submittedName>
        <fullName evidence="1">Uncharacterized protein</fullName>
    </submittedName>
</protein>
<gene>
    <name evidence="1" type="ORF">SSPO_001530</name>
</gene>
<evidence type="ECO:0000313" key="1">
    <source>
        <dbReference type="EMBL" id="BBJ37435.1"/>
    </source>
</evidence>
<organism evidence="1 2">
    <name type="scientific">Streptomyces antimycoticus</name>
    <dbReference type="NCBI Taxonomy" id="68175"/>
    <lineage>
        <taxon>Bacteria</taxon>
        <taxon>Bacillati</taxon>
        <taxon>Actinomycetota</taxon>
        <taxon>Actinomycetes</taxon>
        <taxon>Kitasatosporales</taxon>
        <taxon>Streptomycetaceae</taxon>
        <taxon>Streptomyces</taxon>
        <taxon>Streptomyces violaceusniger group</taxon>
    </lineage>
</organism>
<accession>A0A499UA36</accession>
<dbReference type="AlphaFoldDB" id="A0A499UA36"/>
<evidence type="ECO:0000313" key="2">
    <source>
        <dbReference type="Proteomes" id="UP000463951"/>
    </source>
</evidence>
<sequence length="68" mass="7496">MQQGRYVGAPHAEKDVLLFQGHGLARAALPQHHDDRQISQLVQPHQAIGIRHAVKWIRSVTALGCQGP</sequence>
<proteinExistence type="predicted"/>
<dbReference type="EMBL" id="AP019620">
    <property type="protein sequence ID" value="BBJ37435.1"/>
    <property type="molecule type" value="Genomic_DNA"/>
</dbReference>
<reference evidence="1 2" key="1">
    <citation type="journal article" date="2020" name="Int. J. Syst. Evol. Microbiol.">
        <title>Reclassification of Streptomyces castelarensis and Streptomyces sporoclivatus as later heterotypic synonyms of Streptomyces antimycoticus.</title>
        <authorList>
            <person name="Komaki H."/>
            <person name="Tamura T."/>
        </authorList>
    </citation>
    <scope>NUCLEOTIDE SEQUENCE [LARGE SCALE GENOMIC DNA]</scope>
    <source>
        <strain evidence="1 2">NBRC 100767</strain>
    </source>
</reference>
<name>A0A499UA36_9ACTN</name>
<dbReference type="Proteomes" id="UP000463951">
    <property type="component" value="Chromosome"/>
</dbReference>